<comment type="caution">
    <text evidence="1">The sequence shown here is derived from an EMBL/GenBank/DDBJ whole genome shotgun (WGS) entry which is preliminary data.</text>
</comment>
<accession>A0ABU3U5A1</accession>
<proteinExistence type="predicted"/>
<protein>
    <recommendedName>
        <fullName evidence="3">XRE family transcriptional regulator</fullName>
    </recommendedName>
</protein>
<organism evidence="1 2">
    <name type="scientific">Gilvirhabdus luticola</name>
    <dbReference type="NCBI Taxonomy" id="3079858"/>
    <lineage>
        <taxon>Bacteria</taxon>
        <taxon>Pseudomonadati</taxon>
        <taxon>Bacteroidota</taxon>
        <taxon>Flavobacteriia</taxon>
        <taxon>Flavobacteriales</taxon>
        <taxon>Flavobacteriaceae</taxon>
        <taxon>Gilvirhabdus</taxon>
    </lineage>
</organism>
<evidence type="ECO:0000313" key="2">
    <source>
        <dbReference type="Proteomes" id="UP001268651"/>
    </source>
</evidence>
<sequence>MILRRLCINPKDIEWITGKSPRCAREIIRDIKLLHQKEKHQLVTIKEFCDYIGLPYDDVFKMINKI</sequence>
<gene>
    <name evidence="1" type="ORF">RXV94_04910</name>
</gene>
<dbReference type="Proteomes" id="UP001268651">
    <property type="component" value="Unassembled WGS sequence"/>
</dbReference>
<name>A0ABU3U5A1_9FLAO</name>
<keyword evidence="2" id="KW-1185">Reference proteome</keyword>
<dbReference type="RefSeq" id="WP_316661373.1">
    <property type="nucleotide sequence ID" value="NZ_JAWHTF010000002.1"/>
</dbReference>
<dbReference type="EMBL" id="JAWHTF010000002">
    <property type="protein sequence ID" value="MDU8885492.1"/>
    <property type="molecule type" value="Genomic_DNA"/>
</dbReference>
<evidence type="ECO:0008006" key="3">
    <source>
        <dbReference type="Google" id="ProtNLM"/>
    </source>
</evidence>
<evidence type="ECO:0000313" key="1">
    <source>
        <dbReference type="EMBL" id="MDU8885492.1"/>
    </source>
</evidence>
<reference evidence="1 2" key="1">
    <citation type="submission" date="2023-10" db="EMBL/GenBank/DDBJ databases">
        <title>Marimonas sp. nov. isolated from tidal mud flat.</title>
        <authorList>
            <person name="Jaincy N.J."/>
            <person name="Srinivasan S."/>
            <person name="Lee S.-S."/>
        </authorList>
    </citation>
    <scope>NUCLEOTIDE SEQUENCE [LARGE SCALE GENOMIC DNA]</scope>
    <source>
        <strain evidence="1 2">MJ-SS3</strain>
    </source>
</reference>